<proteinExistence type="predicted"/>
<feature type="region of interest" description="Disordered" evidence="1">
    <location>
        <begin position="1003"/>
        <end position="1049"/>
    </location>
</feature>
<dbReference type="Proteomes" id="UP001592582">
    <property type="component" value="Unassembled WGS sequence"/>
</dbReference>
<gene>
    <name evidence="4" type="ORF">ACEZDG_05855</name>
</gene>
<dbReference type="SUPFAM" id="SSF52540">
    <property type="entry name" value="P-loop containing nucleoside triphosphate hydrolases"/>
    <property type="match status" value="1"/>
</dbReference>
<feature type="domain" description="ORC1/DEAH AAA+ ATPase" evidence="3">
    <location>
        <begin position="101"/>
        <end position="230"/>
    </location>
</feature>
<dbReference type="Pfam" id="PF06527">
    <property type="entry name" value="TniQ"/>
    <property type="match status" value="1"/>
</dbReference>
<organism evidence="4 5">
    <name type="scientific">Streptacidiphilus alkalitolerans</name>
    <dbReference type="NCBI Taxonomy" id="3342712"/>
    <lineage>
        <taxon>Bacteria</taxon>
        <taxon>Bacillati</taxon>
        <taxon>Actinomycetota</taxon>
        <taxon>Actinomycetes</taxon>
        <taxon>Kitasatosporales</taxon>
        <taxon>Streptomycetaceae</taxon>
        <taxon>Streptacidiphilus</taxon>
    </lineage>
</organism>
<name>A0ABV6V5A7_9ACTN</name>
<sequence length="1255" mass="138755">MSTARKDDDVFEGDDRQYSLTRLPGWLESVDGPARARPERLSRAQLADLEPHALLRHNDRRKVWHANIGPIRTPQLLALHEDLAEILESNRQDGNKAKPAALVNAYPGLGKSTAVCDYGRTLHREQVALRGETTPEGNRRVPVVYIALSGNTHIRGLNAAICRFYGLPTSGDADTLAERAVDAALSTRTVAFIIDDVHFLAGPRANSARMANQLKYLSNVFPVTLIYIGVGVRERGILREGLSDEETLFAQFGRRTTPLTLPPFDIESESGREEWRTLLLTIERQLVLADAYPGMLADDLSDYLYARSTGHFASLMALVNRGSLRAIRKGVERLDEALMDRVRNDAAAEDARQGLLAELAAGPEDLTPRGPAEVRVTAWQGGHLPIFVEPIAGEALDSWLEAYARRLKVTAPALLSFLGLPGSRPELMTQRLTPKEHEALGRATGLSPRALTELTLEPYSGLTVSFHPSKVGMGRPPMWRYYGSNSRFCPQCLAETSGRWLLAWRQPWSFACLDHQCLLAERCPSCQQPVRARGTRVGGPSMPSLCTRGRQLTQGSQRPRISCGFPLSQAPAPPLPSHGLVLPAQEHVNAVLAKAASDRDAAREELLDLYILGGRVLAGLSSSLQTAPASARRVLDETGGGPPAQSDAQGATDVRSIALATTLARQAVPHPEAADPALLAWLTQAHQRFVAREQDPNSGGARSFAWRKASPRLAGQAMATWDRELTLAARLRYGTASPAPYWRQLTDEQTRARLACLPSKLWPAWAMRLLPPGLANIRVAESFRSASVALIALPGTRLPYRRAVRLLGQQFEAEIRQRASLPRALQFCPQTVLASTLTQLAWALDEHGSPIDYARRRDLFRSETTTLDTAVLTRLCGDFGWRNQSRQEDFARWYVLALLHGADPSVTSGKISDHGRRRPHLPAPLLGFLEEQAQANLDMFTIHEPLCWEPPESWATAPAWPGIEAEDLDREVHSRRGQQLVLRDGDPLSTLSITHRQLFCESRGITVHRPQRKRSRAPRTPRPTLPKQPRVPVEPRRRSKGIPRTGHLSPDQLRLHYAENGMTKKDIAELAGCSASTVAQALREAAIPTRPRRANGSIAAEISRDWLEEQYVRLGRSTLEIAGETGIHKSSIMKLLHRYGIPRHPTGWRSNPFSQLDVPMSPRMQTVSRSANSLPRLRNLAKLPGQPSLSAAARAIDIRRSVLRYQVDALEQIVGLPLITRTLPLAATTEGRAFLTETEQLVKLLDSHRERTTCP</sequence>
<feature type="domain" description="TniQ" evidence="2">
    <location>
        <begin position="385"/>
        <end position="519"/>
    </location>
</feature>
<dbReference type="RefSeq" id="WP_380503299.1">
    <property type="nucleotide sequence ID" value="NZ_JBHEZX010000002.1"/>
</dbReference>
<comment type="caution">
    <text evidence="4">The sequence shown here is derived from an EMBL/GenBank/DDBJ whole genome shotgun (WGS) entry which is preliminary data.</text>
</comment>
<dbReference type="InterPro" id="IPR036388">
    <property type="entry name" value="WH-like_DNA-bd_sf"/>
</dbReference>
<evidence type="ECO:0000259" key="2">
    <source>
        <dbReference type="Pfam" id="PF06527"/>
    </source>
</evidence>
<accession>A0ABV6V5A7</accession>
<dbReference type="Gene3D" id="1.10.10.10">
    <property type="entry name" value="Winged helix-like DNA-binding domain superfamily/Winged helix DNA-binding domain"/>
    <property type="match status" value="1"/>
</dbReference>
<dbReference type="SUPFAM" id="SSF46785">
    <property type="entry name" value="Winged helix' DNA-binding domain"/>
    <property type="match status" value="1"/>
</dbReference>
<evidence type="ECO:0000313" key="4">
    <source>
        <dbReference type="EMBL" id="MFC1408801.1"/>
    </source>
</evidence>
<dbReference type="InterPro" id="IPR009492">
    <property type="entry name" value="TniQ"/>
</dbReference>
<dbReference type="InterPro" id="IPR027417">
    <property type="entry name" value="P-loop_NTPase"/>
</dbReference>
<evidence type="ECO:0000313" key="5">
    <source>
        <dbReference type="Proteomes" id="UP001592582"/>
    </source>
</evidence>
<feature type="compositionally biased region" description="Basic residues" evidence="1">
    <location>
        <begin position="1009"/>
        <end position="1019"/>
    </location>
</feature>
<keyword evidence="5" id="KW-1185">Reference proteome</keyword>
<dbReference type="InterPro" id="IPR036390">
    <property type="entry name" value="WH_DNA-bd_sf"/>
</dbReference>
<dbReference type="Pfam" id="PF13401">
    <property type="entry name" value="AAA_22"/>
    <property type="match status" value="1"/>
</dbReference>
<reference evidence="4 5" key="1">
    <citation type="submission" date="2024-09" db="EMBL/GenBank/DDBJ databases">
        <authorList>
            <person name="Lee S.D."/>
        </authorList>
    </citation>
    <scope>NUCLEOTIDE SEQUENCE [LARGE SCALE GENOMIC DNA]</scope>
    <source>
        <strain evidence="4 5">N1-1</strain>
    </source>
</reference>
<dbReference type="InterPro" id="IPR049945">
    <property type="entry name" value="AAA_22"/>
</dbReference>
<protein>
    <submittedName>
        <fullName evidence="4">TniQ family protein</fullName>
    </submittedName>
</protein>
<feature type="region of interest" description="Disordered" evidence="1">
    <location>
        <begin position="631"/>
        <end position="651"/>
    </location>
</feature>
<dbReference type="EMBL" id="JBHEZX010000002">
    <property type="protein sequence ID" value="MFC1408801.1"/>
    <property type="molecule type" value="Genomic_DNA"/>
</dbReference>
<evidence type="ECO:0000256" key="1">
    <source>
        <dbReference type="SAM" id="MobiDB-lite"/>
    </source>
</evidence>
<evidence type="ECO:0000259" key="3">
    <source>
        <dbReference type="Pfam" id="PF13401"/>
    </source>
</evidence>